<dbReference type="EMBL" id="CP002085">
    <property type="protein sequence ID" value="ADK84261.1"/>
    <property type="molecule type" value="Genomic_DNA"/>
</dbReference>
<dbReference type="InterPro" id="IPR015760">
    <property type="entry name" value="TIF_IF2"/>
</dbReference>
<dbReference type="Gene3D" id="2.40.30.10">
    <property type="entry name" value="Translation factors"/>
    <property type="match status" value="2"/>
</dbReference>
<dbReference type="Pfam" id="PF22042">
    <property type="entry name" value="EF-G_D2"/>
    <property type="match status" value="1"/>
</dbReference>
<dbReference type="PANTHER" id="PTHR43381">
    <property type="entry name" value="TRANSLATION INITIATION FACTOR IF-2-RELATED"/>
    <property type="match status" value="1"/>
</dbReference>
<feature type="compositionally biased region" description="Basic and acidic residues" evidence="11">
    <location>
        <begin position="218"/>
        <end position="269"/>
    </location>
</feature>
<evidence type="ECO:0000256" key="8">
    <source>
        <dbReference type="ARBA" id="ARBA00023134"/>
    </source>
</evidence>
<keyword evidence="8 9" id="KW-0342">GTP-binding</keyword>
<protein>
    <recommendedName>
        <fullName evidence="3 9">Translation initiation factor IF-2</fullName>
    </recommendedName>
</protein>
<dbReference type="Gene3D" id="3.40.50.10050">
    <property type="entry name" value="Translation initiation factor IF- 2, domain 3"/>
    <property type="match status" value="1"/>
</dbReference>
<keyword evidence="5 9" id="KW-0396">Initiation factor</keyword>
<dbReference type="NCBIfam" id="TIGR00231">
    <property type="entry name" value="small_GTP"/>
    <property type="match status" value="1"/>
</dbReference>
<evidence type="ECO:0000256" key="1">
    <source>
        <dbReference type="ARBA" id="ARBA00004496"/>
    </source>
</evidence>
<dbReference type="SUPFAM" id="SSF52156">
    <property type="entry name" value="Initiation factor IF2/eIF5b, domain 3"/>
    <property type="match status" value="1"/>
</dbReference>
<feature type="compositionally biased region" description="Acidic residues" evidence="11">
    <location>
        <begin position="78"/>
        <end position="98"/>
    </location>
</feature>
<keyword evidence="7 9" id="KW-0648">Protein biosynthesis</keyword>
<accession>E1QFC5</accession>
<evidence type="ECO:0000256" key="6">
    <source>
        <dbReference type="ARBA" id="ARBA00022741"/>
    </source>
</evidence>
<dbReference type="HOGENOM" id="CLU_006301_5_1_7"/>
<evidence type="ECO:0000256" key="7">
    <source>
        <dbReference type="ARBA" id="ARBA00022917"/>
    </source>
</evidence>
<evidence type="ECO:0000256" key="4">
    <source>
        <dbReference type="ARBA" id="ARBA00022490"/>
    </source>
</evidence>
<dbReference type="eggNOG" id="COG0532">
    <property type="taxonomic scope" value="Bacteria"/>
</dbReference>
<feature type="compositionally biased region" description="Pro residues" evidence="11">
    <location>
        <begin position="311"/>
        <end position="321"/>
    </location>
</feature>
<dbReference type="FunFam" id="2.40.30.10:FF:000008">
    <property type="entry name" value="Translation initiation factor IF-2"/>
    <property type="match status" value="1"/>
</dbReference>
<feature type="compositionally biased region" description="Low complexity" evidence="11">
    <location>
        <begin position="114"/>
        <end position="123"/>
    </location>
</feature>
<dbReference type="Proteomes" id="UP000009047">
    <property type="component" value="Chromosome"/>
</dbReference>
<feature type="compositionally biased region" description="Pro residues" evidence="11">
    <location>
        <begin position="290"/>
        <end position="299"/>
    </location>
</feature>
<dbReference type="InterPro" id="IPR009000">
    <property type="entry name" value="Transl_B-barrel_sf"/>
</dbReference>
<dbReference type="InterPro" id="IPR023115">
    <property type="entry name" value="TIF_IF2_dom3"/>
</dbReference>
<evidence type="ECO:0000313" key="14">
    <source>
        <dbReference type="Proteomes" id="UP000009047"/>
    </source>
</evidence>
<dbReference type="AlphaFoldDB" id="E1QFC5"/>
<comment type="similarity">
    <text evidence="2 9 10">Belongs to the TRAFAC class translation factor GTPase superfamily. Classic translation factor GTPase family. IF-2 subfamily.</text>
</comment>
<evidence type="ECO:0000256" key="11">
    <source>
        <dbReference type="SAM" id="MobiDB-lite"/>
    </source>
</evidence>
<dbReference type="InterPro" id="IPR005225">
    <property type="entry name" value="Small_GTP-bd"/>
</dbReference>
<keyword evidence="4 9" id="KW-0963">Cytoplasm</keyword>
<dbReference type="FunFam" id="2.40.30.10:FF:000007">
    <property type="entry name" value="Translation initiation factor IF-2"/>
    <property type="match status" value="1"/>
</dbReference>
<dbReference type="GO" id="GO:0005829">
    <property type="term" value="C:cytosol"/>
    <property type="evidence" value="ECO:0007669"/>
    <property type="project" value="TreeGrafter"/>
</dbReference>
<dbReference type="PROSITE" id="PS51722">
    <property type="entry name" value="G_TR_2"/>
    <property type="match status" value="1"/>
</dbReference>
<dbReference type="FunFam" id="3.40.50.300:FF:000019">
    <property type="entry name" value="Translation initiation factor IF-2"/>
    <property type="match status" value="1"/>
</dbReference>
<dbReference type="InterPro" id="IPR000795">
    <property type="entry name" value="T_Tr_GTP-bd_dom"/>
</dbReference>
<dbReference type="InterPro" id="IPR027417">
    <property type="entry name" value="P-loop_NTPase"/>
</dbReference>
<feature type="binding site" evidence="9">
    <location>
        <begin position="593"/>
        <end position="596"/>
    </location>
    <ligand>
        <name>GTP</name>
        <dbReference type="ChEBI" id="CHEBI:37565"/>
    </ligand>
</feature>
<evidence type="ECO:0000259" key="12">
    <source>
        <dbReference type="PROSITE" id="PS51722"/>
    </source>
</evidence>
<comment type="function">
    <text evidence="9 10">One of the essential components for the initiation of protein synthesis. Protects formylmethionyl-tRNA from spontaneous hydrolysis and promotes its binding to the 30S ribosomal subunits. Also involved in the hydrolysis of GTP during the formation of the 70S ribosomal complex.</text>
</comment>
<dbReference type="InterPro" id="IPR053905">
    <property type="entry name" value="EF-G-like_DII"/>
</dbReference>
<organism evidence="13 14">
    <name type="scientific">Desulfarculus baarsii (strain ATCC 33931 / DSM 2075 / LMG 7858 / VKM B-1802 / 2st14)</name>
    <dbReference type="NCBI Taxonomy" id="644282"/>
    <lineage>
        <taxon>Bacteria</taxon>
        <taxon>Pseudomonadati</taxon>
        <taxon>Thermodesulfobacteriota</taxon>
        <taxon>Desulfarculia</taxon>
        <taxon>Desulfarculales</taxon>
        <taxon>Desulfarculaceae</taxon>
        <taxon>Desulfarculus</taxon>
    </lineage>
</organism>
<dbReference type="GO" id="GO:0003924">
    <property type="term" value="F:GTPase activity"/>
    <property type="evidence" value="ECO:0007669"/>
    <property type="project" value="UniProtKB-UniRule"/>
</dbReference>
<feature type="compositionally biased region" description="Basic and acidic residues" evidence="11">
    <location>
        <begin position="367"/>
        <end position="378"/>
    </location>
</feature>
<evidence type="ECO:0000256" key="3">
    <source>
        <dbReference type="ARBA" id="ARBA00020675"/>
    </source>
</evidence>
<feature type="compositionally biased region" description="Pro residues" evidence="11">
    <location>
        <begin position="100"/>
        <end position="113"/>
    </location>
</feature>
<dbReference type="Pfam" id="PF03144">
    <property type="entry name" value="GTP_EFTU_D2"/>
    <property type="match status" value="1"/>
</dbReference>
<dbReference type="PANTHER" id="PTHR43381:SF5">
    <property type="entry name" value="TR-TYPE G DOMAIN-CONTAINING PROTEIN"/>
    <property type="match status" value="1"/>
</dbReference>
<dbReference type="FunFam" id="3.40.50.10050:FF:000001">
    <property type="entry name" value="Translation initiation factor IF-2"/>
    <property type="match status" value="1"/>
</dbReference>
<dbReference type="InterPro" id="IPR036925">
    <property type="entry name" value="TIF_IF2_dom3_sf"/>
</dbReference>
<dbReference type="InterPro" id="IPR004161">
    <property type="entry name" value="EFTu-like_2"/>
</dbReference>
<dbReference type="OrthoDB" id="9811804at2"/>
<dbReference type="InterPro" id="IPR006847">
    <property type="entry name" value="IF2_N"/>
</dbReference>
<dbReference type="CDD" id="cd03702">
    <property type="entry name" value="IF2_mtIF2_II"/>
    <property type="match status" value="1"/>
</dbReference>
<keyword evidence="6 9" id="KW-0547">Nucleotide-binding</keyword>
<gene>
    <name evidence="9" type="primary">infB</name>
    <name evidence="13" type="ordered locus">Deba_0891</name>
</gene>
<reference evidence="13 14" key="1">
    <citation type="journal article" date="2010" name="Stand. Genomic Sci.">
        <title>Complete genome sequence of Desulfarculus baarsii type strain (2st14).</title>
        <authorList>
            <person name="Sun H."/>
            <person name="Spring S."/>
            <person name="Lapidus A."/>
            <person name="Davenport K."/>
            <person name="Del Rio T.G."/>
            <person name="Tice H."/>
            <person name="Nolan M."/>
            <person name="Copeland A."/>
            <person name="Cheng J.F."/>
            <person name="Lucas S."/>
            <person name="Tapia R."/>
            <person name="Goodwin L."/>
            <person name="Pitluck S."/>
            <person name="Ivanova N."/>
            <person name="Pagani I."/>
            <person name="Mavromatis K."/>
            <person name="Ovchinnikova G."/>
            <person name="Pati A."/>
            <person name="Chen A."/>
            <person name="Palaniappan K."/>
            <person name="Hauser L."/>
            <person name="Chang Y.J."/>
            <person name="Jeffries C.D."/>
            <person name="Detter J.C."/>
            <person name="Han C."/>
            <person name="Rohde M."/>
            <person name="Brambilla E."/>
            <person name="Goker M."/>
            <person name="Woyke T."/>
            <person name="Bristow J."/>
            <person name="Eisen J.A."/>
            <person name="Markowitz V."/>
            <person name="Hugenholtz P."/>
            <person name="Kyrpides N.C."/>
            <person name="Klenk H.P."/>
            <person name="Land M."/>
        </authorList>
    </citation>
    <scope>NUCLEOTIDE SEQUENCE [LARGE SCALE GENOMIC DNA]</scope>
    <source>
        <strain evidence="14">ATCC 33931 / DSM 2075 / LMG 7858 / VKM B-1802 / 2st14</strain>
    </source>
</reference>
<keyword evidence="14" id="KW-1185">Reference proteome</keyword>
<dbReference type="InterPro" id="IPR044145">
    <property type="entry name" value="IF2_II"/>
</dbReference>
<evidence type="ECO:0000313" key="13">
    <source>
        <dbReference type="EMBL" id="ADK84261.1"/>
    </source>
</evidence>
<evidence type="ECO:0000256" key="5">
    <source>
        <dbReference type="ARBA" id="ARBA00022540"/>
    </source>
</evidence>
<dbReference type="Pfam" id="PF11987">
    <property type="entry name" value="IF-2"/>
    <property type="match status" value="1"/>
</dbReference>
<dbReference type="Pfam" id="PF04760">
    <property type="entry name" value="IF2_N"/>
    <property type="match status" value="2"/>
</dbReference>
<evidence type="ECO:0000256" key="10">
    <source>
        <dbReference type="RuleBase" id="RU000644"/>
    </source>
</evidence>
<dbReference type="HAMAP" id="MF_00100_B">
    <property type="entry name" value="IF_2_B"/>
    <property type="match status" value="1"/>
</dbReference>
<feature type="binding site" evidence="9">
    <location>
        <begin position="492"/>
        <end position="499"/>
    </location>
    <ligand>
        <name>GTP</name>
        <dbReference type="ChEBI" id="CHEBI:37565"/>
    </ligand>
</feature>
<evidence type="ECO:0000256" key="9">
    <source>
        <dbReference type="HAMAP-Rule" id="MF_00100"/>
    </source>
</evidence>
<dbReference type="Pfam" id="PF00009">
    <property type="entry name" value="GTP_EFTU"/>
    <property type="match status" value="1"/>
</dbReference>
<feature type="compositionally biased region" description="Basic residues" evidence="11">
    <location>
        <begin position="379"/>
        <end position="391"/>
    </location>
</feature>
<dbReference type="CDD" id="cd01887">
    <property type="entry name" value="IF2_eIF5B"/>
    <property type="match status" value="1"/>
</dbReference>
<dbReference type="PRINTS" id="PR01217">
    <property type="entry name" value="PRICHEXTENSN"/>
</dbReference>
<feature type="compositionally biased region" description="Low complexity" evidence="11">
    <location>
        <begin position="141"/>
        <end position="154"/>
    </location>
</feature>
<proteinExistence type="inferred from homology"/>
<dbReference type="STRING" id="644282.Deba_0891"/>
<sequence>MRVFELAKDLGMDQKDLLRHLLDMGIAVSNNMSVLSPEDMQMVRERVGGERSNVVEEKRVTTRVIRRRRKKTAHGDDGEADGLDAADDADVEADDSELEPPAPAKPVVEPRPAPSTAARIVAPAPAPPTPEPTPEPEPPAVREAASASVAETTTQPEPQPKVVQEKPEVVAVSQAQPEPEPAPAPTSAQTPAPATQPRPSEPQASEPKPGAARIISRPKPEPPREEPRQAPRPEPRAETRPDGDGEARPDGRREVRPGQKKEIKVEAREKPKKKRRFEDEPARIISRPSPQAPPPPPSSAPSYQRPEPRGPRPPYRPPADGPAPGGDMSPPPPKTDQPRRRKKSRKGPATAEEEALANKLGVGRRKQVLDKADLYDAKRRGKGAKGGKKGKKTEVTTPKAIKRRVKVGESIALGELAKRMGIKATEVVAKLLRAGMMVTVNQTLDIEDAILVAAEFGFEIDRVGFEEEDLLERVVDQPDDLRPRPPVVTIMGHVDHGKTSLLDRIRKSNVVDGEAGGITQHVGAYDVRLPEGGRVVFVDTPGHEAFTQMRARGAQVTDVVVLVVAADDGVMQQTIEAINHSKAAGVPIVVAVNKIDKPGADIERVRRELADRGLVSEEWGGDTIFAYVSAKTGEGVDNLLELLGLQTEILELKANPGKSALGRIIEARLDKGRGAVATVLVQEGTLKNGDNFVCGVHAGKVRAMFDDLGRRVDEAGPSIPVEVQGFTGVPEAGDEFAVVESDKSAKRIAEHRQMKKRESELASIRKLSLENILDQLKEGAVQELALVVKADVQGSVEALVESLGKLGNDQVRVHVIHSATGAITETDVMLASASNAIIIGFNVRPQGKVAEMAEAEHVEIRNYDVIYQMVDDINKALTGMLAPEFHEEVIGRAEVRDTFSVPKIGTIAGCSVQSGKIHRGAQARLLRDGVVVATTKISSLRRFKEDVKEVVQGFECGIGLENYGDIKVGDEIEVFVVHEVAATL</sequence>
<feature type="binding site" evidence="9">
    <location>
        <begin position="539"/>
        <end position="543"/>
    </location>
    <ligand>
        <name>GTP</name>
        <dbReference type="ChEBI" id="CHEBI:37565"/>
    </ligand>
</feature>
<evidence type="ECO:0000256" key="2">
    <source>
        <dbReference type="ARBA" id="ARBA00007733"/>
    </source>
</evidence>
<dbReference type="Gene3D" id="1.10.10.2480">
    <property type="match status" value="1"/>
</dbReference>
<dbReference type="SUPFAM" id="SSF52540">
    <property type="entry name" value="P-loop containing nucleoside triphosphate hydrolases"/>
    <property type="match status" value="1"/>
</dbReference>
<dbReference type="InterPro" id="IPR000178">
    <property type="entry name" value="TF_IF2_bacterial-like"/>
</dbReference>
<dbReference type="GO" id="GO:0003743">
    <property type="term" value="F:translation initiation factor activity"/>
    <property type="evidence" value="ECO:0007669"/>
    <property type="project" value="UniProtKB-UniRule"/>
</dbReference>
<comment type="subcellular location">
    <subcellularLocation>
        <location evidence="1 9">Cytoplasm</location>
    </subcellularLocation>
</comment>
<dbReference type="RefSeq" id="WP_013257715.1">
    <property type="nucleotide sequence ID" value="NC_014365.1"/>
</dbReference>
<dbReference type="GO" id="GO:0005525">
    <property type="term" value="F:GTP binding"/>
    <property type="evidence" value="ECO:0007669"/>
    <property type="project" value="UniProtKB-KW"/>
</dbReference>
<dbReference type="SUPFAM" id="SSF50447">
    <property type="entry name" value="Translation proteins"/>
    <property type="match status" value="2"/>
</dbReference>
<dbReference type="CDD" id="cd03692">
    <property type="entry name" value="mtIF2_IVc"/>
    <property type="match status" value="1"/>
</dbReference>
<dbReference type="NCBIfam" id="TIGR00487">
    <property type="entry name" value="IF-2"/>
    <property type="match status" value="1"/>
</dbReference>
<name>E1QFC5_DESB2</name>
<dbReference type="Gene3D" id="3.40.50.300">
    <property type="entry name" value="P-loop containing nucleotide triphosphate hydrolases"/>
    <property type="match status" value="1"/>
</dbReference>
<feature type="domain" description="Tr-type G" evidence="12">
    <location>
        <begin position="483"/>
        <end position="651"/>
    </location>
</feature>
<feature type="region of interest" description="Disordered" evidence="11">
    <location>
        <begin position="64"/>
        <end position="398"/>
    </location>
</feature>
<comment type="caution">
    <text evidence="9">Lacks conserved residue(s) required for the propagation of feature annotation.</text>
</comment>
<dbReference type="KEGG" id="dbr:Deba_0891"/>
<feature type="compositionally biased region" description="Pro residues" evidence="11">
    <location>
        <begin position="124"/>
        <end position="139"/>
    </location>
</feature>